<evidence type="ECO:0000313" key="1">
    <source>
        <dbReference type="EMBL" id="SVE36011.1"/>
    </source>
</evidence>
<dbReference type="AlphaFoldDB" id="A0A383CV26"/>
<dbReference type="EMBL" id="UINC01211913">
    <property type="protein sequence ID" value="SVE36011.1"/>
    <property type="molecule type" value="Genomic_DNA"/>
</dbReference>
<accession>A0A383CV26</accession>
<name>A0A383CV26_9ZZZZ</name>
<proteinExistence type="predicted"/>
<protein>
    <submittedName>
        <fullName evidence="1">Uncharacterized protein</fullName>
    </submittedName>
</protein>
<gene>
    <name evidence="1" type="ORF">METZ01_LOCUS488865</name>
</gene>
<reference evidence="1" key="1">
    <citation type="submission" date="2018-05" db="EMBL/GenBank/DDBJ databases">
        <authorList>
            <person name="Lanie J.A."/>
            <person name="Ng W.-L."/>
            <person name="Kazmierczak K.M."/>
            <person name="Andrzejewski T.M."/>
            <person name="Davidsen T.M."/>
            <person name="Wayne K.J."/>
            <person name="Tettelin H."/>
            <person name="Glass J.I."/>
            <person name="Rusch D."/>
            <person name="Podicherti R."/>
            <person name="Tsui H.-C.T."/>
            <person name="Winkler M.E."/>
        </authorList>
    </citation>
    <scope>NUCLEOTIDE SEQUENCE</scope>
</reference>
<feature type="non-terminal residue" evidence="1">
    <location>
        <position position="1"/>
    </location>
</feature>
<sequence>AVKISEVYIENQDYTSAFNWADKAVTLSGEAEAFGAKGNVYYKAFQICRTGDISINDRVVATLAYKLFEEAESKGSTRHIRSKEWLKDNEVLFGKAQWFMMDANIKNQGYVKASSTCYKWVSEKLNKGKGW</sequence>
<organism evidence="1">
    <name type="scientific">marine metagenome</name>
    <dbReference type="NCBI Taxonomy" id="408172"/>
    <lineage>
        <taxon>unclassified sequences</taxon>
        <taxon>metagenomes</taxon>
        <taxon>ecological metagenomes</taxon>
    </lineage>
</organism>